<reference evidence="1 3" key="1">
    <citation type="submission" date="2015-09" db="EMBL/GenBank/DDBJ databases">
        <authorList>
            <consortium name="Pathogen Informatics"/>
        </authorList>
    </citation>
    <scope>NUCLEOTIDE SEQUENCE [LARGE SCALE GENOMIC DNA]</scope>
    <source>
        <strain evidence="1 3">2789STDY5834939</strain>
    </source>
</reference>
<dbReference type="EMBL" id="QVME01000001">
    <property type="protein sequence ID" value="RGE70144.1"/>
    <property type="molecule type" value="Genomic_DNA"/>
</dbReference>
<evidence type="ECO:0000313" key="2">
    <source>
        <dbReference type="EMBL" id="RGE70144.1"/>
    </source>
</evidence>
<protein>
    <submittedName>
        <fullName evidence="1">Uncharacterized protein</fullName>
    </submittedName>
</protein>
<dbReference type="AlphaFoldDB" id="A0A174P350"/>
<organism evidence="1 3">
    <name type="scientific">Anaerotruncus colihominis</name>
    <dbReference type="NCBI Taxonomy" id="169435"/>
    <lineage>
        <taxon>Bacteria</taxon>
        <taxon>Bacillati</taxon>
        <taxon>Bacillota</taxon>
        <taxon>Clostridia</taxon>
        <taxon>Eubacteriales</taxon>
        <taxon>Oscillospiraceae</taxon>
        <taxon>Anaerotruncus</taxon>
    </lineage>
</organism>
<proteinExistence type="predicted"/>
<accession>A0A174P350</accession>
<dbReference type="Proteomes" id="UP000095765">
    <property type="component" value="Unassembled WGS sequence"/>
</dbReference>
<dbReference type="EMBL" id="CZBE01000006">
    <property type="protein sequence ID" value="CUP53260.1"/>
    <property type="molecule type" value="Genomic_DNA"/>
</dbReference>
<name>A0A174P350_9FIRM</name>
<evidence type="ECO:0000313" key="1">
    <source>
        <dbReference type="EMBL" id="CUP53260.1"/>
    </source>
</evidence>
<sequence>MTPMEHVDAYKNLYSQPQNAVQAGLLSPLHIKFSCRATARLQKFALIGYKIPRLSSILRL</sequence>
<evidence type="ECO:0000313" key="3">
    <source>
        <dbReference type="Proteomes" id="UP000095765"/>
    </source>
</evidence>
<evidence type="ECO:0000313" key="4">
    <source>
        <dbReference type="Proteomes" id="UP000260828"/>
    </source>
</evidence>
<gene>
    <name evidence="2" type="ORF">DXC40_03575</name>
    <name evidence="1" type="ORF">ERS852551_01094</name>
</gene>
<dbReference type="Proteomes" id="UP000260828">
    <property type="component" value="Unassembled WGS sequence"/>
</dbReference>
<reference evidence="2 4" key="2">
    <citation type="submission" date="2018-08" db="EMBL/GenBank/DDBJ databases">
        <title>A genome reference for cultivated species of the human gut microbiota.</title>
        <authorList>
            <person name="Zou Y."/>
            <person name="Xue W."/>
            <person name="Luo G."/>
        </authorList>
    </citation>
    <scope>NUCLEOTIDE SEQUENCE [LARGE SCALE GENOMIC DNA]</scope>
    <source>
        <strain evidence="2 4">TF05-12AC</strain>
    </source>
</reference>